<evidence type="ECO:0000256" key="10">
    <source>
        <dbReference type="ARBA" id="ARBA00022777"/>
    </source>
</evidence>
<feature type="domain" description="Pyruvate phosphate dikinase AMP/ATP-binding" evidence="17">
    <location>
        <begin position="376"/>
        <end position="680"/>
    </location>
</feature>
<reference evidence="18 19" key="1">
    <citation type="submission" date="2015-09" db="EMBL/GenBank/DDBJ databases">
        <title>Sorangium comparison.</title>
        <authorList>
            <person name="Zaburannyi N."/>
            <person name="Bunk B."/>
            <person name="Overmann J."/>
            <person name="Mueller R."/>
        </authorList>
    </citation>
    <scope>NUCLEOTIDE SEQUENCE [LARGE SCALE GENOMIC DNA]</scope>
    <source>
        <strain evidence="18 19">So ce836</strain>
    </source>
</reference>
<dbReference type="InterPro" id="IPR002192">
    <property type="entry name" value="PPDK_AMP/ATP-bd"/>
</dbReference>
<evidence type="ECO:0000256" key="15">
    <source>
        <dbReference type="SAM" id="MobiDB-lite"/>
    </source>
</evidence>
<keyword evidence="12" id="KW-0460">Magnesium</keyword>
<dbReference type="EMBL" id="CP012672">
    <property type="protein sequence ID" value="AUX37109.1"/>
    <property type="molecule type" value="Genomic_DNA"/>
</dbReference>
<evidence type="ECO:0000256" key="9">
    <source>
        <dbReference type="ARBA" id="ARBA00022741"/>
    </source>
</evidence>
<evidence type="ECO:0000256" key="6">
    <source>
        <dbReference type="ARBA" id="ARBA00021623"/>
    </source>
</evidence>
<dbReference type="AlphaFoldDB" id="A0A4P2R2A7"/>
<evidence type="ECO:0000313" key="18">
    <source>
        <dbReference type="EMBL" id="AUX37109.1"/>
    </source>
</evidence>
<evidence type="ECO:0000256" key="13">
    <source>
        <dbReference type="ARBA" id="ARBA00033470"/>
    </source>
</evidence>
<sequence length="690" mass="74811">MVQGKRISSIVALALLSAVLPGACGGGGGAPDDVGAAPEVCERKGDDGSTEFLKRVGCAEDFEALASAPVDASLPGARSVKVVLDQADQNALYFQNSVLYQIHYDFVSSHLSGEGLPYVPPLADFNATEYFTPDRRFVLGAVTHYEGPDAWALELSPYDTASADMIATLFRAVKGASFFGAKLAFHPTSEAVAVEAKKLPADVPVVSTGDLYAGIDYQPLSLGTAMGRLHFAKAADLDDEYLSHQDIVVLDEAPNDISVVQGIITEEFQTPLSHVNVLSQNRRTPNMGLRNAMSHPELLALKDKLVELTAGPSSWSVREVTEAEAEAFWEAHKPDPVTLPELDLTVTDLRDIAEVTPDPPEGEPLRDAIKQAVLAFGGKAAHYSILSRIPDLPIQKAFAIPVYYYDQFMKQNGFYEQIEAMLDDPKFNTDPAARDEQLKALRDAMKAAPVDADFQALLKAKIEAEYPGHKMRFRTSTNSEDLDGFPCAGCYDSNTGDPTDWEDVLDAIRKTYASAWKLRTFDERTYYGIDHRSIGMALLVHHNFPDEEANGVAITNNPFDTAGVQPAFYVNVQAGGDVEVVAPPAGVTNDEFLYFFNQPNQPVTYLTHSTLVPEGQTVLTAAQVHALGKALDAIHTRFSPAYGPAAGNTGWYAMDVEFKFDDDASPNEPPTLYIKQARPYPGRGAAAGAP</sequence>
<protein>
    <recommendedName>
        <fullName evidence="6">Phosphoenolpyruvate synthase</fullName>
        <ecNumber evidence="5">2.7.9.2</ecNumber>
    </recommendedName>
    <alternativeName>
        <fullName evidence="13">Pyruvate, water dikinase</fullName>
    </alternativeName>
</protein>
<dbReference type="GO" id="GO:0005524">
    <property type="term" value="F:ATP binding"/>
    <property type="evidence" value="ECO:0007669"/>
    <property type="project" value="UniProtKB-KW"/>
</dbReference>
<evidence type="ECO:0000256" key="11">
    <source>
        <dbReference type="ARBA" id="ARBA00022840"/>
    </source>
</evidence>
<accession>A0A4P2R2A7</accession>
<comment type="similarity">
    <text evidence="4">Belongs to the PEP-utilizing enzyme family.</text>
</comment>
<dbReference type="PANTHER" id="PTHR43030:SF1">
    <property type="entry name" value="PHOSPHOENOLPYRUVATE SYNTHASE"/>
    <property type="match status" value="1"/>
</dbReference>
<evidence type="ECO:0000256" key="5">
    <source>
        <dbReference type="ARBA" id="ARBA00011996"/>
    </source>
</evidence>
<feature type="region of interest" description="Disordered" evidence="15">
    <location>
        <begin position="665"/>
        <end position="690"/>
    </location>
</feature>
<evidence type="ECO:0000256" key="14">
    <source>
        <dbReference type="ARBA" id="ARBA00047700"/>
    </source>
</evidence>
<feature type="compositionally biased region" description="Low complexity" evidence="15">
    <location>
        <begin position="677"/>
        <end position="690"/>
    </location>
</feature>
<dbReference type="Proteomes" id="UP000295497">
    <property type="component" value="Chromosome"/>
</dbReference>
<dbReference type="GO" id="GO:0008986">
    <property type="term" value="F:pyruvate, water dikinase activity"/>
    <property type="evidence" value="ECO:0007669"/>
    <property type="project" value="UniProtKB-EC"/>
</dbReference>
<dbReference type="RefSeq" id="WP_129579806.1">
    <property type="nucleotide sequence ID" value="NZ_CP012672.1"/>
</dbReference>
<dbReference type="GO" id="GO:0046872">
    <property type="term" value="F:metal ion binding"/>
    <property type="evidence" value="ECO:0007669"/>
    <property type="project" value="UniProtKB-KW"/>
</dbReference>
<evidence type="ECO:0000256" key="1">
    <source>
        <dbReference type="ARBA" id="ARBA00001946"/>
    </source>
</evidence>
<evidence type="ECO:0000256" key="2">
    <source>
        <dbReference type="ARBA" id="ARBA00002988"/>
    </source>
</evidence>
<comment type="pathway">
    <text evidence="3">Carbohydrate biosynthesis; gluconeogenesis.</text>
</comment>
<keyword evidence="8" id="KW-0479">Metal-binding</keyword>
<dbReference type="EC" id="2.7.9.2" evidence="5"/>
<evidence type="ECO:0000313" key="19">
    <source>
        <dbReference type="Proteomes" id="UP000295497"/>
    </source>
</evidence>
<evidence type="ECO:0000259" key="17">
    <source>
        <dbReference type="Pfam" id="PF01326"/>
    </source>
</evidence>
<dbReference type="InterPro" id="IPR013815">
    <property type="entry name" value="ATP_grasp_subdomain_1"/>
</dbReference>
<proteinExistence type="inferred from homology"/>
<dbReference type="Pfam" id="PF01326">
    <property type="entry name" value="PPDK_N"/>
    <property type="match status" value="1"/>
</dbReference>
<gene>
    <name evidence="18" type="ORF">SOCE836_093300</name>
</gene>
<keyword evidence="16" id="KW-0732">Signal</keyword>
<keyword evidence="11" id="KW-0067">ATP-binding</keyword>
<feature type="signal peptide" evidence="16">
    <location>
        <begin position="1"/>
        <end position="23"/>
    </location>
</feature>
<dbReference type="InterPro" id="IPR006319">
    <property type="entry name" value="PEP_synth"/>
</dbReference>
<evidence type="ECO:0000256" key="8">
    <source>
        <dbReference type="ARBA" id="ARBA00022723"/>
    </source>
</evidence>
<comment type="function">
    <text evidence="2">Catalyzes the phosphorylation of pyruvate to phosphoenolpyruvate.</text>
</comment>
<dbReference type="PANTHER" id="PTHR43030">
    <property type="entry name" value="PHOSPHOENOLPYRUVATE SYNTHASE"/>
    <property type="match status" value="1"/>
</dbReference>
<evidence type="ECO:0000256" key="3">
    <source>
        <dbReference type="ARBA" id="ARBA00004742"/>
    </source>
</evidence>
<keyword evidence="10" id="KW-0418">Kinase</keyword>
<evidence type="ECO:0000256" key="7">
    <source>
        <dbReference type="ARBA" id="ARBA00022679"/>
    </source>
</evidence>
<name>A0A4P2R2A7_SORCE</name>
<evidence type="ECO:0000256" key="4">
    <source>
        <dbReference type="ARBA" id="ARBA00007837"/>
    </source>
</evidence>
<comment type="catalytic activity">
    <reaction evidence="14">
        <text>pyruvate + ATP + H2O = phosphoenolpyruvate + AMP + phosphate + 2 H(+)</text>
        <dbReference type="Rhea" id="RHEA:11364"/>
        <dbReference type="ChEBI" id="CHEBI:15361"/>
        <dbReference type="ChEBI" id="CHEBI:15377"/>
        <dbReference type="ChEBI" id="CHEBI:15378"/>
        <dbReference type="ChEBI" id="CHEBI:30616"/>
        <dbReference type="ChEBI" id="CHEBI:43474"/>
        <dbReference type="ChEBI" id="CHEBI:58702"/>
        <dbReference type="ChEBI" id="CHEBI:456215"/>
        <dbReference type="EC" id="2.7.9.2"/>
    </reaction>
</comment>
<keyword evidence="9" id="KW-0547">Nucleotide-binding</keyword>
<evidence type="ECO:0000256" key="16">
    <source>
        <dbReference type="SAM" id="SignalP"/>
    </source>
</evidence>
<evidence type="ECO:0000256" key="12">
    <source>
        <dbReference type="ARBA" id="ARBA00022842"/>
    </source>
</evidence>
<organism evidence="18 19">
    <name type="scientific">Sorangium cellulosum</name>
    <name type="common">Polyangium cellulosum</name>
    <dbReference type="NCBI Taxonomy" id="56"/>
    <lineage>
        <taxon>Bacteria</taxon>
        <taxon>Pseudomonadati</taxon>
        <taxon>Myxococcota</taxon>
        <taxon>Polyangia</taxon>
        <taxon>Polyangiales</taxon>
        <taxon>Polyangiaceae</taxon>
        <taxon>Sorangium</taxon>
    </lineage>
</organism>
<dbReference type="Gene3D" id="3.30.1490.20">
    <property type="entry name" value="ATP-grasp fold, A domain"/>
    <property type="match status" value="1"/>
</dbReference>
<dbReference type="SUPFAM" id="SSF56059">
    <property type="entry name" value="Glutathione synthetase ATP-binding domain-like"/>
    <property type="match status" value="1"/>
</dbReference>
<keyword evidence="7" id="KW-0808">Transferase</keyword>
<feature type="chain" id="PRO_5020376403" description="Phosphoenolpyruvate synthase" evidence="16">
    <location>
        <begin position="24"/>
        <end position="690"/>
    </location>
</feature>
<comment type="cofactor">
    <cofactor evidence="1">
        <name>Mg(2+)</name>
        <dbReference type="ChEBI" id="CHEBI:18420"/>
    </cofactor>
</comment>